<dbReference type="EMBL" id="JBHTND010000054">
    <property type="protein sequence ID" value="MFD1304117.1"/>
    <property type="molecule type" value="Genomic_DNA"/>
</dbReference>
<protein>
    <submittedName>
        <fullName evidence="1">Uncharacterized protein</fullName>
    </submittedName>
</protein>
<evidence type="ECO:0000313" key="1">
    <source>
        <dbReference type="EMBL" id="MFD1304117.1"/>
    </source>
</evidence>
<gene>
    <name evidence="1" type="ORF">ACFQ4G_21395</name>
</gene>
<organism evidence="1 2">
    <name type="scientific">Methylobacterium marchantiae</name>
    <dbReference type="NCBI Taxonomy" id="600331"/>
    <lineage>
        <taxon>Bacteria</taxon>
        <taxon>Pseudomonadati</taxon>
        <taxon>Pseudomonadota</taxon>
        <taxon>Alphaproteobacteria</taxon>
        <taxon>Hyphomicrobiales</taxon>
        <taxon>Methylobacteriaceae</taxon>
        <taxon>Methylobacterium</taxon>
    </lineage>
</organism>
<evidence type="ECO:0000313" key="2">
    <source>
        <dbReference type="Proteomes" id="UP001597176"/>
    </source>
</evidence>
<keyword evidence="2" id="KW-1185">Reference proteome</keyword>
<reference evidence="2" key="1">
    <citation type="journal article" date="2019" name="Int. J. Syst. Evol. Microbiol.">
        <title>The Global Catalogue of Microorganisms (GCM) 10K type strain sequencing project: providing services to taxonomists for standard genome sequencing and annotation.</title>
        <authorList>
            <consortium name="The Broad Institute Genomics Platform"/>
            <consortium name="The Broad Institute Genome Sequencing Center for Infectious Disease"/>
            <person name="Wu L."/>
            <person name="Ma J."/>
        </authorList>
    </citation>
    <scope>NUCLEOTIDE SEQUENCE [LARGE SCALE GENOMIC DNA]</scope>
    <source>
        <strain evidence="2">CCUG 56108</strain>
    </source>
</reference>
<accession>A0ABW3X3B0</accession>
<dbReference type="RefSeq" id="WP_238209293.1">
    <property type="nucleotide sequence ID" value="NZ_JBHTND010000054.1"/>
</dbReference>
<name>A0ABW3X3B0_9HYPH</name>
<comment type="caution">
    <text evidence="1">The sequence shown here is derived from an EMBL/GenBank/DDBJ whole genome shotgun (WGS) entry which is preliminary data.</text>
</comment>
<dbReference type="Proteomes" id="UP001597176">
    <property type="component" value="Unassembled WGS sequence"/>
</dbReference>
<proteinExistence type="predicted"/>
<sequence>MSATDLSHAEAFKAGVRAMVDMALIAAITLEVRADAGDVRQRAAVAALQGLAEGAKAAFLDPPNPLIRIFKMIAEDPASSGVLPCPTCAGRLVWVRDSFNGHLHGQCETAGCFRWMQ</sequence>